<dbReference type="Gene3D" id="3.40.50.1820">
    <property type="entry name" value="alpha/beta hydrolase"/>
    <property type="match status" value="1"/>
</dbReference>
<accession>A0ABN0YK18</accession>
<evidence type="ECO:0000313" key="2">
    <source>
        <dbReference type="EMBL" id="GAA0398201.1"/>
    </source>
</evidence>
<reference evidence="2 3" key="1">
    <citation type="journal article" date="2019" name="Int. J. Syst. Evol. Microbiol.">
        <title>The Global Catalogue of Microorganisms (GCM) 10K type strain sequencing project: providing services to taxonomists for standard genome sequencing and annotation.</title>
        <authorList>
            <consortium name="The Broad Institute Genomics Platform"/>
            <consortium name="The Broad Institute Genome Sequencing Center for Infectious Disease"/>
            <person name="Wu L."/>
            <person name="Ma J."/>
        </authorList>
    </citation>
    <scope>NUCLEOTIDE SEQUENCE [LARGE SCALE GENOMIC DNA]</scope>
    <source>
        <strain evidence="2 3">JCM 12774</strain>
    </source>
</reference>
<sequence>MPHVRVQDLQMFYEKLGTGKPIIFLHSSYSRGILAFASQLLDFQKSYTCYYPDLRGHGRTRCESMDWNSPILAEDIINFMDVLHIPKAHLIGYSLGANVALYCAVKHPERVASIVTIGTSGFAEPAGVEEFEPEWLARHGQQELIEQMLERHEEAHRGNWQEFMRQSAHEWRYYPQLTEEQLSGIRCPSLFITGEHDPFAGEEKIRKLSSLVQESQYLVISDCSHRPHTVKEKPVLVNDSILQFLSRTSI</sequence>
<dbReference type="SUPFAM" id="SSF53474">
    <property type="entry name" value="alpha/beta-Hydrolases"/>
    <property type="match status" value="1"/>
</dbReference>
<comment type="caution">
    <text evidence="2">The sequence shown here is derived from an EMBL/GenBank/DDBJ whole genome shotgun (WGS) entry which is preliminary data.</text>
</comment>
<dbReference type="Pfam" id="PF00561">
    <property type="entry name" value="Abhydrolase_1"/>
    <property type="match status" value="1"/>
</dbReference>
<dbReference type="InterPro" id="IPR050266">
    <property type="entry name" value="AB_hydrolase_sf"/>
</dbReference>
<evidence type="ECO:0000259" key="1">
    <source>
        <dbReference type="Pfam" id="PF00561"/>
    </source>
</evidence>
<dbReference type="RefSeq" id="WP_343862766.1">
    <property type="nucleotide sequence ID" value="NZ_BAAACX010000014.1"/>
</dbReference>
<proteinExistence type="predicted"/>
<dbReference type="PRINTS" id="PR00111">
    <property type="entry name" value="ABHYDROLASE"/>
</dbReference>
<gene>
    <name evidence="2" type="ORF">GCM10008933_31020</name>
</gene>
<dbReference type="Proteomes" id="UP001500340">
    <property type="component" value="Unassembled WGS sequence"/>
</dbReference>
<name>A0ABN0YK18_9BACL</name>
<feature type="domain" description="AB hydrolase-1" evidence="1">
    <location>
        <begin position="22"/>
        <end position="164"/>
    </location>
</feature>
<keyword evidence="2" id="KW-0378">Hydrolase</keyword>
<dbReference type="GO" id="GO:0016787">
    <property type="term" value="F:hydrolase activity"/>
    <property type="evidence" value="ECO:0007669"/>
    <property type="project" value="UniProtKB-KW"/>
</dbReference>
<dbReference type="PANTHER" id="PTHR43798">
    <property type="entry name" value="MONOACYLGLYCEROL LIPASE"/>
    <property type="match status" value="1"/>
</dbReference>
<protein>
    <submittedName>
        <fullName evidence="2">Alpha/beta hydrolase</fullName>
    </submittedName>
</protein>
<dbReference type="InterPro" id="IPR029058">
    <property type="entry name" value="AB_hydrolase_fold"/>
</dbReference>
<dbReference type="InterPro" id="IPR000073">
    <property type="entry name" value="AB_hydrolase_1"/>
</dbReference>
<keyword evidence="3" id="KW-1185">Reference proteome</keyword>
<evidence type="ECO:0000313" key="3">
    <source>
        <dbReference type="Proteomes" id="UP001500340"/>
    </source>
</evidence>
<dbReference type="EMBL" id="BAAACX010000014">
    <property type="protein sequence ID" value="GAA0398201.1"/>
    <property type="molecule type" value="Genomic_DNA"/>
</dbReference>
<organism evidence="2 3">
    <name type="scientific">Paenibacillus motobuensis</name>
    <dbReference type="NCBI Taxonomy" id="295324"/>
    <lineage>
        <taxon>Bacteria</taxon>
        <taxon>Bacillati</taxon>
        <taxon>Bacillota</taxon>
        <taxon>Bacilli</taxon>
        <taxon>Bacillales</taxon>
        <taxon>Paenibacillaceae</taxon>
        <taxon>Paenibacillus</taxon>
    </lineage>
</organism>